<dbReference type="GO" id="GO:0003714">
    <property type="term" value="F:transcription corepressor activity"/>
    <property type="evidence" value="ECO:0007669"/>
    <property type="project" value="InterPro"/>
</dbReference>
<organism evidence="6 7">
    <name type="scientific">Meristemomyces frigidus</name>
    <dbReference type="NCBI Taxonomy" id="1508187"/>
    <lineage>
        <taxon>Eukaryota</taxon>
        <taxon>Fungi</taxon>
        <taxon>Dikarya</taxon>
        <taxon>Ascomycota</taxon>
        <taxon>Pezizomycotina</taxon>
        <taxon>Dothideomycetes</taxon>
        <taxon>Dothideomycetidae</taxon>
        <taxon>Mycosphaerellales</taxon>
        <taxon>Teratosphaeriaceae</taxon>
        <taxon>Meristemomyces</taxon>
    </lineage>
</organism>
<dbReference type="InterPro" id="IPR045183">
    <property type="entry name" value="Ebi-like"/>
</dbReference>
<dbReference type="Proteomes" id="UP001310890">
    <property type="component" value="Unassembled WGS sequence"/>
</dbReference>
<dbReference type="EMBL" id="JAVRRL010000052">
    <property type="protein sequence ID" value="KAK5110207.1"/>
    <property type="molecule type" value="Genomic_DNA"/>
</dbReference>
<evidence type="ECO:0000256" key="5">
    <source>
        <dbReference type="SAM" id="MobiDB-lite"/>
    </source>
</evidence>
<dbReference type="InterPro" id="IPR015943">
    <property type="entry name" value="WD40/YVTN_repeat-like_dom_sf"/>
</dbReference>
<dbReference type="InterPro" id="IPR006594">
    <property type="entry name" value="LisH"/>
</dbReference>
<keyword evidence="2" id="KW-0853">WD repeat</keyword>
<dbReference type="SUPFAM" id="SSF82171">
    <property type="entry name" value="DPP6 N-terminal domain-like"/>
    <property type="match status" value="1"/>
</dbReference>
<comment type="subcellular location">
    <subcellularLocation>
        <location evidence="1">Nucleus</location>
    </subcellularLocation>
</comment>
<dbReference type="InterPro" id="IPR036322">
    <property type="entry name" value="WD40_repeat_dom_sf"/>
</dbReference>
<dbReference type="GO" id="GO:0034967">
    <property type="term" value="C:Set3 complex"/>
    <property type="evidence" value="ECO:0007669"/>
    <property type="project" value="TreeGrafter"/>
</dbReference>
<evidence type="ECO:0000256" key="3">
    <source>
        <dbReference type="ARBA" id="ARBA00022737"/>
    </source>
</evidence>
<dbReference type="Pfam" id="PF08513">
    <property type="entry name" value="LisH"/>
    <property type="match status" value="1"/>
</dbReference>
<comment type="caution">
    <text evidence="6">The sequence shown here is derived from an EMBL/GenBank/DDBJ whole genome shotgun (WGS) entry which is preliminary data.</text>
</comment>
<reference evidence="6" key="1">
    <citation type="submission" date="2023-08" db="EMBL/GenBank/DDBJ databases">
        <title>Black Yeasts Isolated from many extreme environments.</title>
        <authorList>
            <person name="Coleine C."/>
            <person name="Stajich J.E."/>
            <person name="Selbmann L."/>
        </authorList>
    </citation>
    <scope>NUCLEOTIDE SEQUENCE</scope>
    <source>
        <strain evidence="6">CCFEE 5401</strain>
    </source>
</reference>
<name>A0AAN7TNQ1_9PEZI</name>
<dbReference type="PROSITE" id="PS50896">
    <property type="entry name" value="LISH"/>
    <property type="match status" value="1"/>
</dbReference>
<feature type="region of interest" description="Disordered" evidence="5">
    <location>
        <begin position="86"/>
        <end position="160"/>
    </location>
</feature>
<dbReference type="Gene3D" id="1.20.960.30">
    <property type="match status" value="1"/>
</dbReference>
<accession>A0AAN7TNQ1</accession>
<evidence type="ECO:0000256" key="2">
    <source>
        <dbReference type="ARBA" id="ARBA00022574"/>
    </source>
</evidence>
<dbReference type="SUPFAM" id="SSF50978">
    <property type="entry name" value="WD40 repeat-like"/>
    <property type="match status" value="1"/>
</dbReference>
<dbReference type="PANTHER" id="PTHR22846">
    <property type="entry name" value="WD40 REPEAT PROTEIN"/>
    <property type="match status" value="1"/>
</dbReference>
<dbReference type="GO" id="GO:0006357">
    <property type="term" value="P:regulation of transcription by RNA polymerase II"/>
    <property type="evidence" value="ECO:0007669"/>
    <property type="project" value="TreeGrafter"/>
</dbReference>
<feature type="compositionally biased region" description="Low complexity" evidence="5">
    <location>
        <begin position="113"/>
        <end position="132"/>
    </location>
</feature>
<feature type="compositionally biased region" description="Acidic residues" evidence="5">
    <location>
        <begin position="92"/>
        <end position="110"/>
    </location>
</feature>
<keyword evidence="4" id="KW-0539">Nucleus</keyword>
<proteinExistence type="predicted"/>
<dbReference type="Gene3D" id="2.130.10.10">
    <property type="entry name" value="YVTN repeat-like/Quinoprotein amine dehydrogenase"/>
    <property type="match status" value="2"/>
</dbReference>
<evidence type="ECO:0000313" key="7">
    <source>
        <dbReference type="Proteomes" id="UP001310890"/>
    </source>
</evidence>
<feature type="region of interest" description="Disordered" evidence="5">
    <location>
        <begin position="439"/>
        <end position="468"/>
    </location>
</feature>
<dbReference type="AlphaFoldDB" id="A0AAN7TNQ1"/>
<sequence length="719" mass="77796">MALHSDHINYLILRYLQEHGHEKAALAFYKDWQRPYHYRDPEDLPFANVVKRDALVSVVQDGLYFDKLSSGTRQKPRKYKWTVVNPRQPIEEPADDVDEDLDAEGEDVDVESGRSVGGSRPVSSAGRSSAVGRKGKNVGMRAADEFPTPAAKRQKRDGRVIEEVQVNGNRDDAMDVDAAPSAADGEEDAEVASLAEVEMAEVPERYDSMDVMTQTEVKVGPKTSTIHWTIDKPGATLFHSIWNPDSDTRNAKTLLAVGEGLCRFYEVPDIEAGSNQQVTHLDHLKMPPSGIVTASAWHPCGHTAACAMEAALQLSDTNGKSQKHLILNHSRERNSGDWDSDGLLDPPGVILALRYSPSGRYILALRTNAQRGLVQIWKAPSATGQGGDEMPLEPVAWQLFESQILDACWTSDDMFLVCGEGIACALQLLSDGMSTNEQAEEGGALSQSSVGNSKGLTVRSSSMTGSDESWDKLRYDVDSGVVAVVASSTKVLATLPLDACLDVDVKERTSIDGRHELPGQLTAAAFQPRPRHEDGAEKSGETGEKSAIFACTFEEGFCALYRLTRPEKSHTASTKICTLDLPVPALALAWSPSGRFLAVGGMEVVHIYDISSLDSPQPGREQAETKLSPLAIWPPEAGMLQRLKHAVGESNGNGSQPVGEEEEASLAASLSWSSDGESLGFALERQIAVIRFHPPLHSDDTVSADSNAHAVYSMANGSG</sequence>
<protein>
    <recommendedName>
        <fullName evidence="8">LisH domain-containing protein</fullName>
    </recommendedName>
</protein>
<evidence type="ECO:0000313" key="6">
    <source>
        <dbReference type="EMBL" id="KAK5110207.1"/>
    </source>
</evidence>
<keyword evidence="3" id="KW-0677">Repeat</keyword>
<gene>
    <name evidence="6" type="ORF">LTR62_006203</name>
</gene>
<dbReference type="PANTHER" id="PTHR22846:SF2">
    <property type="entry name" value="F-BOX-LIKE_WD REPEAT-CONTAINING PROTEIN EBI"/>
    <property type="match status" value="1"/>
</dbReference>
<evidence type="ECO:0008006" key="8">
    <source>
        <dbReference type="Google" id="ProtNLM"/>
    </source>
</evidence>
<feature type="compositionally biased region" description="Polar residues" evidence="5">
    <location>
        <begin position="445"/>
        <end position="467"/>
    </location>
</feature>
<evidence type="ECO:0000256" key="4">
    <source>
        <dbReference type="ARBA" id="ARBA00023242"/>
    </source>
</evidence>
<feature type="region of interest" description="Disordered" evidence="5">
    <location>
        <begin position="647"/>
        <end position="669"/>
    </location>
</feature>
<evidence type="ECO:0000256" key="1">
    <source>
        <dbReference type="ARBA" id="ARBA00004123"/>
    </source>
</evidence>